<dbReference type="PROSITE" id="PS51272">
    <property type="entry name" value="SLH"/>
    <property type="match status" value="2"/>
</dbReference>
<evidence type="ECO:0000259" key="3">
    <source>
        <dbReference type="PROSITE" id="PS51272"/>
    </source>
</evidence>
<feature type="chain" id="PRO_5047289821" evidence="2">
    <location>
        <begin position="25"/>
        <end position="907"/>
    </location>
</feature>
<evidence type="ECO:0000313" key="4">
    <source>
        <dbReference type="EMBL" id="MBM6877235.1"/>
    </source>
</evidence>
<proteinExistence type="predicted"/>
<feature type="domain" description="SLH" evidence="3">
    <location>
        <begin position="160"/>
        <end position="223"/>
    </location>
</feature>
<dbReference type="RefSeq" id="WP_205133247.1">
    <property type="nucleotide sequence ID" value="NZ_JACSNT010000005.1"/>
</dbReference>
<name>A0ABS2G7Q5_9FIRM</name>
<evidence type="ECO:0000256" key="1">
    <source>
        <dbReference type="ARBA" id="ARBA00022737"/>
    </source>
</evidence>
<dbReference type="PANTHER" id="PTHR43308">
    <property type="entry name" value="OUTER MEMBRANE PROTEIN ALPHA-RELATED"/>
    <property type="match status" value="1"/>
</dbReference>
<sequence length="907" mass="101250">MKRKLSLALAVILAAGTMPATAMAATFKDINELPWASSSITAAADRNLISGYEDGTFRAKNNVTYTECMVMLYNVLSKTNSLQTMDTSAMAGYYSTFSSMGIPTWAQASVIYGLSTNVLYLSDLTKFYDDGVARAATREDVAIFFGRALETKYDLLKTPTVIYNDQWKISDTGASYIDLLSRLGIFSGDDNKNFNPDAPITRGEMAVVMNKTYELLDGNNTGNQGEITKLVNNSGDYYELTIQMDNGEERKFIAMNDRTKVYNKDGSAEISLSRFSKGDRVSIVYTETSLDAIYLLDEEANSQTKYDITGYIMRLENSLLRLENENTGERQDYTVGGSCIYYLDGKKVSRSEFTSAVENNSDKYLYAGLMISTKTVKHEKVGNVEETTVDEIYLTISDTYTAYGEVTTIGDSYVSFQSEGGASRTFNFANNCQFYLGEEKSTIKELKEFAETGTIYVKITADLDEKVTKVVLSEDTFNENLKQTGTTYRLEGLSEKRMTVTSGGKTTEYTFGSSNPLENITFYTWDSDNKDWNDVKFASAQDYYEDKCYDAEKKKDETVYCRIYFNSGGKINEIYISDKSSAWTDSDMDTTERKGTVASLINGVLKFKTSSTEYTMLSRYNVENSDGSVENELNITSAITSSLTVFEKMANSPDVTLYAEIKADADKKVTEVKEAYLTYAKGTIVEYEPDKSMDERYITIETSDGAQLKLHVVARPKTGSDDYTYEDIASTGYVGSTVELEFNNSGYVSKITVDESTVQGAGKRISGVAVSADNGLKLKGDDTVYDWMSSVIITSSSFDSDQLYRLKEMIEDKDVDVYIKAKLTEKSRVEEVEVTIQGAEGILKEYDDSDHTVRIQTADGNTFTFNVLRKPTCDISGVTLEDLDEDWNGKEIKLVFDDDGYVEAFRD</sequence>
<organism evidence="4 5">
    <name type="scientific">Anaerotignum lactatifermentans</name>
    <dbReference type="NCBI Taxonomy" id="160404"/>
    <lineage>
        <taxon>Bacteria</taxon>
        <taxon>Bacillati</taxon>
        <taxon>Bacillota</taxon>
        <taxon>Clostridia</taxon>
        <taxon>Lachnospirales</taxon>
        <taxon>Anaerotignaceae</taxon>
        <taxon>Anaerotignum</taxon>
    </lineage>
</organism>
<evidence type="ECO:0000313" key="5">
    <source>
        <dbReference type="Proteomes" id="UP000729290"/>
    </source>
</evidence>
<dbReference type="EMBL" id="JACSNV010000004">
    <property type="protein sequence ID" value="MBM6877235.1"/>
    <property type="molecule type" value="Genomic_DNA"/>
</dbReference>
<dbReference type="Pfam" id="PF00395">
    <property type="entry name" value="SLH"/>
    <property type="match status" value="2"/>
</dbReference>
<gene>
    <name evidence="4" type="ORF">H9X83_03545</name>
</gene>
<feature type="domain" description="SLH" evidence="3">
    <location>
        <begin position="23"/>
        <end position="86"/>
    </location>
</feature>
<feature type="signal peptide" evidence="2">
    <location>
        <begin position="1"/>
        <end position="24"/>
    </location>
</feature>
<evidence type="ECO:0000256" key="2">
    <source>
        <dbReference type="SAM" id="SignalP"/>
    </source>
</evidence>
<dbReference type="PANTHER" id="PTHR43308:SF5">
    <property type="entry name" value="S-LAYER PROTEIN _ PEPTIDOGLYCAN ENDO-BETA-N-ACETYLGLUCOSAMINIDASE"/>
    <property type="match status" value="1"/>
</dbReference>
<reference evidence="4 5" key="1">
    <citation type="journal article" date="2021" name="Sci. Rep.">
        <title>The distribution of antibiotic resistance genes in chicken gut microbiota commensals.</title>
        <authorList>
            <person name="Juricova H."/>
            <person name="Matiasovicova J."/>
            <person name="Kubasova T."/>
            <person name="Cejkova D."/>
            <person name="Rychlik I."/>
        </authorList>
    </citation>
    <scope>NUCLEOTIDE SEQUENCE [LARGE SCALE GENOMIC DNA]</scope>
    <source>
        <strain evidence="4 5">An431b</strain>
    </source>
</reference>
<comment type="caution">
    <text evidence="4">The sequence shown here is derived from an EMBL/GenBank/DDBJ whole genome shotgun (WGS) entry which is preliminary data.</text>
</comment>
<accession>A0ABS2G7Q5</accession>
<keyword evidence="1" id="KW-0677">Repeat</keyword>
<keyword evidence="5" id="KW-1185">Reference proteome</keyword>
<protein>
    <submittedName>
        <fullName evidence="4">S-layer homology domain-containing protein</fullName>
    </submittedName>
</protein>
<dbReference type="InterPro" id="IPR051465">
    <property type="entry name" value="Cell_Envelope_Struct_Comp"/>
</dbReference>
<keyword evidence="2" id="KW-0732">Signal</keyword>
<dbReference type="InterPro" id="IPR001119">
    <property type="entry name" value="SLH_dom"/>
</dbReference>
<dbReference type="Proteomes" id="UP000729290">
    <property type="component" value="Unassembled WGS sequence"/>
</dbReference>